<keyword evidence="5" id="KW-0136">Cellulose degradation</keyword>
<keyword evidence="4 8" id="KW-0378">Hydrolase</keyword>
<evidence type="ECO:0000256" key="3">
    <source>
        <dbReference type="ARBA" id="ARBA00012601"/>
    </source>
</evidence>
<evidence type="ECO:0000256" key="6">
    <source>
        <dbReference type="ARBA" id="ARBA00023295"/>
    </source>
</evidence>
<dbReference type="InterPro" id="IPR012341">
    <property type="entry name" value="6hp_glycosidase-like_sf"/>
</dbReference>
<keyword evidence="7" id="KW-0119">Carbohydrate metabolism</keyword>
<dbReference type="EMBL" id="JACTVA010000049">
    <property type="protein sequence ID" value="MBC9209240.1"/>
    <property type="molecule type" value="Genomic_DNA"/>
</dbReference>
<accession>A0ABR7RRJ3</accession>
<sequence>MRTMTRRGFAALAALAICGTTRSNKGHADYRAVSRSPSNAEWVLFRDRFVSREGRVIDTGNGNTSHSEGQGWALLMAEAHDDRATFDQLLAWTQRALKRPNDALHAWQWRPDRARPVEDGNNAADGDIFIAWALLRASHRWQRPELRQMASDICNDLARLCVRTIGGRTVLLPAAFGFDHRDHVVANPSYYVFPAFADFAALGGANNPWADLYRDGVAMLREARFGRYGLPPDWVRLPRAGGRPSIAPGWEPRFSYDAVRVPLYLAWAGMAREPAATAAVAFWTQPGRAFQPAWVSLTDNTPASYPLNSGQQAVARVAGNMAPSTVPLPSVAEAQDYYAAALTLLSHIAMAERLPLLA</sequence>
<protein>
    <recommendedName>
        <fullName evidence="3">cellulase</fullName>
        <ecNumber evidence="3">3.2.1.4</ecNumber>
    </recommendedName>
</protein>
<evidence type="ECO:0000256" key="4">
    <source>
        <dbReference type="ARBA" id="ARBA00022801"/>
    </source>
</evidence>
<comment type="catalytic activity">
    <reaction evidence="1">
        <text>Endohydrolysis of (1-&gt;4)-beta-D-glucosidic linkages in cellulose, lichenin and cereal beta-D-glucans.</text>
        <dbReference type="EC" id="3.2.1.4"/>
    </reaction>
</comment>
<dbReference type="Proteomes" id="UP000626026">
    <property type="component" value="Unassembled WGS sequence"/>
</dbReference>
<dbReference type="SUPFAM" id="SSF48208">
    <property type="entry name" value="Six-hairpin glycosidases"/>
    <property type="match status" value="1"/>
</dbReference>
<dbReference type="PRINTS" id="PR00735">
    <property type="entry name" value="GLHYDRLASE8"/>
</dbReference>
<evidence type="ECO:0000256" key="7">
    <source>
        <dbReference type="ARBA" id="ARBA00023326"/>
    </source>
</evidence>
<dbReference type="EC" id="3.2.1.4" evidence="3"/>
<evidence type="ECO:0000256" key="1">
    <source>
        <dbReference type="ARBA" id="ARBA00000966"/>
    </source>
</evidence>
<dbReference type="Pfam" id="PF01270">
    <property type="entry name" value="Glyco_hydro_8"/>
    <property type="match status" value="1"/>
</dbReference>
<reference evidence="8 9" key="1">
    <citation type="journal article" date="2013" name="Int. J. Syst. Evol. Microbiol.">
        <title>Roseomonas aerophila sp. nov., isolated from air.</title>
        <authorList>
            <person name="Kim S.J."/>
            <person name="Weon H.Y."/>
            <person name="Ahn J.H."/>
            <person name="Hong S.B."/>
            <person name="Seok S.J."/>
            <person name="Whang K.S."/>
            <person name="Kwon S.W."/>
        </authorList>
    </citation>
    <scope>NUCLEOTIDE SEQUENCE [LARGE SCALE GENOMIC DNA]</scope>
    <source>
        <strain evidence="8 9">NBRC 108923</strain>
    </source>
</reference>
<evidence type="ECO:0000313" key="9">
    <source>
        <dbReference type="Proteomes" id="UP000626026"/>
    </source>
</evidence>
<evidence type="ECO:0000313" key="8">
    <source>
        <dbReference type="EMBL" id="MBC9209240.1"/>
    </source>
</evidence>
<dbReference type="InterPro" id="IPR008928">
    <property type="entry name" value="6-hairpin_glycosidase_sf"/>
</dbReference>
<organism evidence="8 9">
    <name type="scientific">Teichococcus aerophilus</name>
    <dbReference type="NCBI Taxonomy" id="1224513"/>
    <lineage>
        <taxon>Bacteria</taxon>
        <taxon>Pseudomonadati</taxon>
        <taxon>Pseudomonadota</taxon>
        <taxon>Alphaproteobacteria</taxon>
        <taxon>Acetobacterales</taxon>
        <taxon>Roseomonadaceae</taxon>
        <taxon>Roseomonas</taxon>
    </lineage>
</organism>
<proteinExistence type="inferred from homology"/>
<evidence type="ECO:0000256" key="2">
    <source>
        <dbReference type="ARBA" id="ARBA00009209"/>
    </source>
</evidence>
<keyword evidence="7" id="KW-0624">Polysaccharide degradation</keyword>
<keyword evidence="6" id="KW-0326">Glycosidase</keyword>
<evidence type="ECO:0000256" key="5">
    <source>
        <dbReference type="ARBA" id="ARBA00023001"/>
    </source>
</evidence>
<comment type="caution">
    <text evidence="8">The sequence shown here is derived from an EMBL/GenBank/DDBJ whole genome shotgun (WGS) entry which is preliminary data.</text>
</comment>
<dbReference type="GO" id="GO:0016787">
    <property type="term" value="F:hydrolase activity"/>
    <property type="evidence" value="ECO:0007669"/>
    <property type="project" value="UniProtKB-KW"/>
</dbReference>
<dbReference type="Gene3D" id="1.50.10.10">
    <property type="match status" value="1"/>
</dbReference>
<gene>
    <name evidence="8" type="ORF">IBL26_20515</name>
</gene>
<comment type="similarity">
    <text evidence="2">Belongs to the glycosyl hydrolase 8 (cellulase D) family.</text>
</comment>
<dbReference type="InterPro" id="IPR002037">
    <property type="entry name" value="Glyco_hydro_8"/>
</dbReference>
<keyword evidence="9" id="KW-1185">Reference proteome</keyword>
<name>A0ABR7RRJ3_9PROT</name>
<dbReference type="RefSeq" id="WP_187786380.1">
    <property type="nucleotide sequence ID" value="NZ_JACTVA010000049.1"/>
</dbReference>